<dbReference type="Proteomes" id="UP000304148">
    <property type="component" value="Chromosome"/>
</dbReference>
<feature type="transmembrane region" description="Helical" evidence="5">
    <location>
        <begin position="64"/>
        <end position="83"/>
    </location>
</feature>
<evidence type="ECO:0000256" key="3">
    <source>
        <dbReference type="ARBA" id="ARBA00022989"/>
    </source>
</evidence>
<dbReference type="CDD" id="cd16914">
    <property type="entry name" value="EcfT"/>
    <property type="match status" value="1"/>
</dbReference>
<dbReference type="InterPro" id="IPR003339">
    <property type="entry name" value="ABC/ECF_trnsptr_transmembrane"/>
</dbReference>
<feature type="transmembrane region" description="Helical" evidence="5">
    <location>
        <begin position="40"/>
        <end position="58"/>
    </location>
</feature>
<accession>A0A383R992</accession>
<dbReference type="AlphaFoldDB" id="A0A383R992"/>
<reference evidence="7" key="1">
    <citation type="submission" date="2018-08" db="EMBL/GenBank/DDBJ databases">
        <authorList>
            <person name="Chevrot R."/>
        </authorList>
    </citation>
    <scope>NUCLEOTIDE SEQUENCE [LARGE SCALE GENOMIC DNA]</scope>
</reference>
<organism evidence="6 7">
    <name type="scientific">Paenibacillus alvei</name>
    <name type="common">Bacillus alvei</name>
    <dbReference type="NCBI Taxonomy" id="44250"/>
    <lineage>
        <taxon>Bacteria</taxon>
        <taxon>Bacillati</taxon>
        <taxon>Bacillota</taxon>
        <taxon>Bacilli</taxon>
        <taxon>Bacillales</taxon>
        <taxon>Paenibacillaceae</taxon>
        <taxon>Paenibacillus</taxon>
    </lineage>
</organism>
<evidence type="ECO:0000313" key="6">
    <source>
        <dbReference type="EMBL" id="SYX83508.1"/>
    </source>
</evidence>
<sequence>MKLLAPKSETWLHQVNPALKLLVFLALLIIALLTRELDFACYQLIFYTLLLFLCSGHSTKKLLFVTTPFLLLFVSTASTMILFGKGEHEWWSWGIIRITEESFYRGLVIGVKTLCFGMLGITFAFTTKPILLFYALMQQFRLPPQYAYSFIASLRLLPAIWEDYRVRTHALQIRGVQYSKGFKGIYERLRMYALPLLAQSIRRAQRVAVAMEAKRFQMGQSRTYYYITRCHWRDVWFTLLMAGLITLAYMAALHFPFTGPTV</sequence>
<feature type="transmembrane region" description="Helical" evidence="5">
    <location>
        <begin position="235"/>
        <end position="257"/>
    </location>
</feature>
<name>A0A383R992_PAEAL</name>
<dbReference type="RefSeq" id="WP_138185582.1">
    <property type="nucleotide sequence ID" value="NZ_LS992241.1"/>
</dbReference>
<evidence type="ECO:0000256" key="1">
    <source>
        <dbReference type="ARBA" id="ARBA00004141"/>
    </source>
</evidence>
<protein>
    <submittedName>
        <fullName evidence="6">Cobalt ABC transporter permease CbiQ</fullName>
    </submittedName>
</protein>
<dbReference type="Pfam" id="PF02361">
    <property type="entry name" value="CbiQ"/>
    <property type="match status" value="1"/>
</dbReference>
<proteinExistence type="predicted"/>
<evidence type="ECO:0000256" key="2">
    <source>
        <dbReference type="ARBA" id="ARBA00022692"/>
    </source>
</evidence>
<dbReference type="EMBL" id="LS992241">
    <property type="protein sequence ID" value="SYX83508.1"/>
    <property type="molecule type" value="Genomic_DNA"/>
</dbReference>
<comment type="subcellular location">
    <subcellularLocation>
        <location evidence="1">Membrane</location>
        <topology evidence="1">Multi-pass membrane protein</topology>
    </subcellularLocation>
</comment>
<feature type="transmembrane region" description="Helical" evidence="5">
    <location>
        <begin position="15"/>
        <end position="33"/>
    </location>
</feature>
<gene>
    <name evidence="6" type="ORF">PBLR_11930</name>
</gene>
<evidence type="ECO:0000256" key="5">
    <source>
        <dbReference type="SAM" id="Phobius"/>
    </source>
</evidence>
<dbReference type="PANTHER" id="PTHR33514">
    <property type="entry name" value="PROTEIN ABCI12, CHLOROPLASTIC"/>
    <property type="match status" value="1"/>
</dbReference>
<keyword evidence="3 5" id="KW-1133">Transmembrane helix</keyword>
<feature type="transmembrane region" description="Helical" evidence="5">
    <location>
        <begin position="103"/>
        <end position="126"/>
    </location>
</feature>
<dbReference type="GO" id="GO:0005886">
    <property type="term" value="C:plasma membrane"/>
    <property type="evidence" value="ECO:0007669"/>
    <property type="project" value="UniProtKB-ARBA"/>
</dbReference>
<keyword evidence="4 5" id="KW-0472">Membrane</keyword>
<keyword evidence="2 5" id="KW-0812">Transmembrane</keyword>
<evidence type="ECO:0000256" key="4">
    <source>
        <dbReference type="ARBA" id="ARBA00023136"/>
    </source>
</evidence>
<dbReference type="PANTHER" id="PTHR33514:SF1">
    <property type="entry name" value="ABC TRANSPORTER PERMEASE"/>
    <property type="match status" value="1"/>
</dbReference>
<evidence type="ECO:0000313" key="7">
    <source>
        <dbReference type="Proteomes" id="UP000304148"/>
    </source>
</evidence>